<protein>
    <submittedName>
        <fullName evidence="1">Phage tail assembly protein</fullName>
    </submittedName>
</protein>
<evidence type="ECO:0000313" key="1">
    <source>
        <dbReference type="EMBL" id="HIW08388.1"/>
    </source>
</evidence>
<evidence type="ECO:0000313" key="2">
    <source>
        <dbReference type="Proteomes" id="UP000823933"/>
    </source>
</evidence>
<dbReference type="EMBL" id="DXHQ01000037">
    <property type="protein sequence ID" value="HIW08388.1"/>
    <property type="molecule type" value="Genomic_DNA"/>
</dbReference>
<sequence length="115" mass="12508">MSEKNENAIVLPAAEKNELILRFAKSYRFEGAEYSEVDLTGLENMSAGDLCAVGKLVSRSLGATPVPELTVDYAVYMAARASGKPVEFFQRLPAKEAIKLKNLVTSFLYGGDGEE</sequence>
<reference evidence="1" key="1">
    <citation type="journal article" date="2021" name="PeerJ">
        <title>Extensive microbial diversity within the chicken gut microbiome revealed by metagenomics and culture.</title>
        <authorList>
            <person name="Gilroy R."/>
            <person name="Ravi A."/>
            <person name="Getino M."/>
            <person name="Pursley I."/>
            <person name="Horton D.L."/>
            <person name="Alikhan N.F."/>
            <person name="Baker D."/>
            <person name="Gharbi K."/>
            <person name="Hall N."/>
            <person name="Watson M."/>
            <person name="Adriaenssens E.M."/>
            <person name="Foster-Nyarko E."/>
            <person name="Jarju S."/>
            <person name="Secka A."/>
            <person name="Antonio M."/>
            <person name="Oren A."/>
            <person name="Chaudhuri R.R."/>
            <person name="La Ragione R."/>
            <person name="Hildebrand F."/>
            <person name="Pallen M.J."/>
        </authorList>
    </citation>
    <scope>NUCLEOTIDE SEQUENCE</scope>
    <source>
        <strain evidence="1">ChiHcolR34-3080</strain>
    </source>
</reference>
<accession>A0A9D1TVJ9</accession>
<comment type="caution">
    <text evidence="1">The sequence shown here is derived from an EMBL/GenBank/DDBJ whole genome shotgun (WGS) entry which is preliminary data.</text>
</comment>
<proteinExistence type="predicted"/>
<name>A0A9D1TVJ9_9FIRM</name>
<gene>
    <name evidence="1" type="ORF">H9890_03170</name>
</gene>
<dbReference type="Proteomes" id="UP000823933">
    <property type="component" value="Unassembled WGS sequence"/>
</dbReference>
<dbReference type="AlphaFoldDB" id="A0A9D1TVJ9"/>
<reference evidence="1" key="2">
    <citation type="submission" date="2021-04" db="EMBL/GenBank/DDBJ databases">
        <authorList>
            <person name="Gilroy R."/>
        </authorList>
    </citation>
    <scope>NUCLEOTIDE SEQUENCE</scope>
    <source>
        <strain evidence="1">ChiHcolR34-3080</strain>
    </source>
</reference>
<organism evidence="1 2">
    <name type="scientific">Candidatus Faecalibacterium intestinigallinarum</name>
    <dbReference type="NCBI Taxonomy" id="2838581"/>
    <lineage>
        <taxon>Bacteria</taxon>
        <taxon>Bacillati</taxon>
        <taxon>Bacillota</taxon>
        <taxon>Clostridia</taxon>
        <taxon>Eubacteriales</taxon>
        <taxon>Oscillospiraceae</taxon>
        <taxon>Faecalibacterium</taxon>
    </lineage>
</organism>